<keyword evidence="2" id="KW-1185">Reference proteome</keyword>
<accession>C0ED66</accession>
<dbReference type="Proteomes" id="UP000003340">
    <property type="component" value="Unassembled WGS sequence"/>
</dbReference>
<reference evidence="1 2" key="1">
    <citation type="submission" date="2009-01" db="EMBL/GenBank/DDBJ databases">
        <authorList>
            <person name="Fulton L."/>
            <person name="Clifton S."/>
            <person name="Fulton B."/>
            <person name="Xu J."/>
            <person name="Minx P."/>
            <person name="Pepin K.H."/>
            <person name="Johnson M."/>
            <person name="Bhonagiri V."/>
            <person name="Nash W.E."/>
            <person name="Mardis E.R."/>
            <person name="Wilson R.K."/>
        </authorList>
    </citation>
    <scope>NUCLEOTIDE SEQUENCE [LARGE SCALE GENOMIC DNA]</scope>
    <source>
        <strain evidence="1 2">DSM 5476</strain>
    </source>
</reference>
<dbReference type="AlphaFoldDB" id="C0ED66"/>
<dbReference type="eggNOG" id="ENOG502ZBU0">
    <property type="taxonomic scope" value="Bacteria"/>
</dbReference>
<dbReference type="STRING" id="537013.CLOSTMETH_01792"/>
<dbReference type="HOGENOM" id="CLU_046245_1_1_9"/>
<organism evidence="1 2">
    <name type="scientific">[Clostridium] methylpentosum DSM 5476</name>
    <dbReference type="NCBI Taxonomy" id="537013"/>
    <lineage>
        <taxon>Bacteria</taxon>
        <taxon>Bacillati</taxon>
        <taxon>Bacillota</taxon>
        <taxon>Clostridia</taxon>
        <taxon>Eubacteriales</taxon>
        <taxon>Oscillospiraceae</taxon>
        <taxon>Oscillospiraceae incertae sedis</taxon>
    </lineage>
</organism>
<proteinExistence type="predicted"/>
<protein>
    <recommendedName>
        <fullName evidence="3">Nucleotidyltransferase family protein</fullName>
    </recommendedName>
</protein>
<evidence type="ECO:0000313" key="1">
    <source>
        <dbReference type="EMBL" id="EEG30579.1"/>
    </source>
</evidence>
<comment type="caution">
    <text evidence="1">The sequence shown here is derived from an EMBL/GenBank/DDBJ whole genome shotgun (WGS) entry which is preliminary data.</text>
</comment>
<evidence type="ECO:0008006" key="3">
    <source>
        <dbReference type="Google" id="ProtNLM"/>
    </source>
</evidence>
<dbReference type="EMBL" id="ACEC01000060">
    <property type="protein sequence ID" value="EEG30579.1"/>
    <property type="molecule type" value="Genomic_DNA"/>
</dbReference>
<sequence length="404" mass="46702">MISQTAEQNYFIELIGAVLFEKELAPPPQQMDYQKMCRLAAHSSLSGFLYDGFRRAAFDVPADILAMSLEMRNRSVAREAIQEVEAQQILSSLERSGVRCVPLKGLLLKELYPKPYLRLSVDVDILCDARQFGQVEQVMSPLGYTLQHRGGCHDVYFKAPNLNVEIHNKLFHTPASWREFSKQAWKRTVPYQEYQAVRQFTLEDSYLYLMLHTSKHLRAAGAGLRSVLDQMLFLLRYADMLNWEEVNAQLERYGLGKVHRHFLELGPHLFPECREISPFFASLSEECSSEMLDTLGSFLFRSGAMGTVQTMVNLNLMRSKQQGVSPGPRLRYTLRRLFPNRQAMEYIFPKLERAPGLLPFYWVRRLVKTALFRSNYVNAEVQSMKHLDEQEISQLKQLYRALGL</sequence>
<dbReference type="InterPro" id="IPR039498">
    <property type="entry name" value="NTP_transf_5"/>
</dbReference>
<gene>
    <name evidence="1" type="ORF">CLOSTMETH_01792</name>
</gene>
<name>C0ED66_9FIRM</name>
<reference evidence="1 2" key="2">
    <citation type="submission" date="2009-02" db="EMBL/GenBank/DDBJ databases">
        <title>Draft genome sequence of Clostridium methylpentosum (DSM 5476).</title>
        <authorList>
            <person name="Sudarsanam P."/>
            <person name="Ley R."/>
            <person name="Guruge J."/>
            <person name="Turnbaugh P.J."/>
            <person name="Mahowald M."/>
            <person name="Liep D."/>
            <person name="Gordon J."/>
        </authorList>
    </citation>
    <scope>NUCLEOTIDE SEQUENCE [LARGE SCALE GENOMIC DNA]</scope>
    <source>
        <strain evidence="1 2">DSM 5476</strain>
    </source>
</reference>
<dbReference type="Pfam" id="PF14907">
    <property type="entry name" value="NTP_transf_5"/>
    <property type="match status" value="1"/>
</dbReference>
<evidence type="ECO:0000313" key="2">
    <source>
        <dbReference type="Proteomes" id="UP000003340"/>
    </source>
</evidence>